<dbReference type="SMART" id="SM00479">
    <property type="entry name" value="EXOIII"/>
    <property type="match status" value="1"/>
</dbReference>
<protein>
    <submittedName>
        <fullName evidence="2">Exodeoxyribonuclease X</fullName>
    </submittedName>
</protein>
<dbReference type="InterPro" id="IPR036397">
    <property type="entry name" value="RNaseH_sf"/>
</dbReference>
<feature type="domain" description="Exonuclease" evidence="1">
    <location>
        <begin position="2"/>
        <end position="173"/>
    </location>
</feature>
<gene>
    <name evidence="2" type="primary">exoX</name>
    <name evidence="2" type="ORF">GCM10022280_18450</name>
</gene>
<evidence type="ECO:0000313" key="2">
    <source>
        <dbReference type="EMBL" id="GAA4019057.1"/>
    </source>
</evidence>
<sequence>MRFRVIDLETTGMEPPAEILEFGFSDVFWDDHSLSITPPIAWLYRALNGIPPETMAVHHLTEADFGADCFPCSAGHLRAAISFGTLPDVLVAHNCAFERKFLPAEVTGSLPWICTYKVALHVWPDAPKHGNQVLRYWRGFSLDNSLAMPPHRAGPDAWVTAHLLRDLLQVASVQQMIDWTEQPRRIASLPFGKHRGAEWKDVPTDYLTWMLNQDMETDLLWHARREVDRRATR</sequence>
<dbReference type="EMBL" id="BAABBQ010000001">
    <property type="protein sequence ID" value="GAA4019057.1"/>
    <property type="molecule type" value="Genomic_DNA"/>
</dbReference>
<comment type="caution">
    <text evidence="2">The sequence shown here is derived from an EMBL/GenBank/DDBJ whole genome shotgun (WGS) entry which is preliminary data.</text>
</comment>
<dbReference type="CDD" id="cd06127">
    <property type="entry name" value="DEDDh"/>
    <property type="match status" value="1"/>
</dbReference>
<dbReference type="RefSeq" id="WP_344707120.1">
    <property type="nucleotide sequence ID" value="NZ_BAABBQ010000001.1"/>
</dbReference>
<evidence type="ECO:0000259" key="1">
    <source>
        <dbReference type="SMART" id="SM00479"/>
    </source>
</evidence>
<accession>A0ABP7SZZ2</accession>
<keyword evidence="3" id="KW-1185">Reference proteome</keyword>
<name>A0ABP7SZZ2_9SPHN</name>
<evidence type="ECO:0000313" key="3">
    <source>
        <dbReference type="Proteomes" id="UP001500235"/>
    </source>
</evidence>
<dbReference type="InterPro" id="IPR012337">
    <property type="entry name" value="RNaseH-like_sf"/>
</dbReference>
<dbReference type="Gene3D" id="3.30.420.10">
    <property type="entry name" value="Ribonuclease H-like superfamily/Ribonuclease H"/>
    <property type="match status" value="1"/>
</dbReference>
<proteinExistence type="predicted"/>
<dbReference type="InterPro" id="IPR013520">
    <property type="entry name" value="Ribonucl_H"/>
</dbReference>
<dbReference type="SUPFAM" id="SSF53098">
    <property type="entry name" value="Ribonuclease H-like"/>
    <property type="match status" value="1"/>
</dbReference>
<organism evidence="2 3">
    <name type="scientific">Sphingomonas swuensis</name>
    <dbReference type="NCBI Taxonomy" id="977800"/>
    <lineage>
        <taxon>Bacteria</taxon>
        <taxon>Pseudomonadati</taxon>
        <taxon>Pseudomonadota</taxon>
        <taxon>Alphaproteobacteria</taxon>
        <taxon>Sphingomonadales</taxon>
        <taxon>Sphingomonadaceae</taxon>
        <taxon>Sphingomonas</taxon>
    </lineage>
</organism>
<dbReference type="Proteomes" id="UP001500235">
    <property type="component" value="Unassembled WGS sequence"/>
</dbReference>
<reference evidence="3" key="1">
    <citation type="journal article" date="2019" name="Int. J. Syst. Evol. Microbiol.">
        <title>The Global Catalogue of Microorganisms (GCM) 10K type strain sequencing project: providing services to taxonomists for standard genome sequencing and annotation.</title>
        <authorList>
            <consortium name="The Broad Institute Genomics Platform"/>
            <consortium name="The Broad Institute Genome Sequencing Center for Infectious Disease"/>
            <person name="Wu L."/>
            <person name="Ma J."/>
        </authorList>
    </citation>
    <scope>NUCLEOTIDE SEQUENCE [LARGE SCALE GENOMIC DNA]</scope>
    <source>
        <strain evidence="3">JCM 17563</strain>
    </source>
</reference>